<dbReference type="EC" id="5.6.2.4" evidence="8"/>
<evidence type="ECO:0000256" key="3">
    <source>
        <dbReference type="ARBA" id="ARBA00022801"/>
    </source>
</evidence>
<dbReference type="STRING" id="64702.SAMN05443377_1054"/>
<evidence type="ECO:0000256" key="11">
    <source>
        <dbReference type="SAM" id="MobiDB-lite"/>
    </source>
</evidence>
<gene>
    <name evidence="15" type="ORF">SAMN05443377_1054</name>
</gene>
<dbReference type="Gene3D" id="1.10.10.160">
    <property type="match status" value="1"/>
</dbReference>
<organism evidence="15 16">
    <name type="scientific">Propionibacterium cyclohexanicum</name>
    <dbReference type="NCBI Taxonomy" id="64702"/>
    <lineage>
        <taxon>Bacteria</taxon>
        <taxon>Bacillati</taxon>
        <taxon>Actinomycetota</taxon>
        <taxon>Actinomycetes</taxon>
        <taxon>Propionibacteriales</taxon>
        <taxon>Propionibacteriaceae</taxon>
        <taxon>Propionibacterium</taxon>
    </lineage>
</organism>
<keyword evidence="5 10" id="KW-0067">ATP-binding</keyword>
<comment type="catalytic activity">
    <reaction evidence="7">
        <text>Couples ATP hydrolysis with the unwinding of duplex DNA by translocating in the 3'-5' direction.</text>
        <dbReference type="EC" id="5.6.2.4"/>
    </reaction>
</comment>
<evidence type="ECO:0000256" key="2">
    <source>
        <dbReference type="ARBA" id="ARBA00022741"/>
    </source>
</evidence>
<dbReference type="InterPro" id="IPR010997">
    <property type="entry name" value="HRDC-like_sf"/>
</dbReference>
<dbReference type="SMART" id="SM00341">
    <property type="entry name" value="HRDC"/>
    <property type="match status" value="1"/>
</dbReference>
<keyword evidence="2 10" id="KW-0547">Nucleotide-binding</keyword>
<evidence type="ECO:0000313" key="15">
    <source>
        <dbReference type="EMBL" id="SER65251.1"/>
    </source>
</evidence>
<dbReference type="InterPro" id="IPR014016">
    <property type="entry name" value="UvrD-like_ATP-bd"/>
</dbReference>
<protein>
    <recommendedName>
        <fullName evidence="8">DNA 3'-5' helicase</fullName>
        <ecNumber evidence="8">5.6.2.4</ecNumber>
    </recommendedName>
</protein>
<name>A0A1H9QXB0_9ACTN</name>
<dbReference type="EMBL" id="FOGZ01000005">
    <property type="protein sequence ID" value="SER65251.1"/>
    <property type="molecule type" value="Genomic_DNA"/>
</dbReference>
<keyword evidence="16" id="KW-1185">Reference proteome</keyword>
<dbReference type="Pfam" id="PF13361">
    <property type="entry name" value="UvrD_C"/>
    <property type="match status" value="2"/>
</dbReference>
<dbReference type="GO" id="GO:0000725">
    <property type="term" value="P:recombinational repair"/>
    <property type="evidence" value="ECO:0007669"/>
    <property type="project" value="TreeGrafter"/>
</dbReference>
<dbReference type="Gene3D" id="1.10.486.10">
    <property type="entry name" value="PCRA, domain 4"/>
    <property type="match status" value="1"/>
</dbReference>
<comment type="catalytic activity">
    <reaction evidence="9">
        <text>ATP + H2O = ADP + phosphate + H(+)</text>
        <dbReference type="Rhea" id="RHEA:13065"/>
        <dbReference type="ChEBI" id="CHEBI:15377"/>
        <dbReference type="ChEBI" id="CHEBI:15378"/>
        <dbReference type="ChEBI" id="CHEBI:30616"/>
        <dbReference type="ChEBI" id="CHEBI:43474"/>
        <dbReference type="ChEBI" id="CHEBI:456216"/>
        <dbReference type="EC" id="5.6.2.4"/>
    </reaction>
</comment>
<proteinExistence type="inferred from homology"/>
<dbReference type="PROSITE" id="PS50967">
    <property type="entry name" value="HRDC"/>
    <property type="match status" value="1"/>
</dbReference>
<evidence type="ECO:0000256" key="6">
    <source>
        <dbReference type="ARBA" id="ARBA00023235"/>
    </source>
</evidence>
<feature type="domain" description="HRDC" evidence="12">
    <location>
        <begin position="642"/>
        <end position="722"/>
    </location>
</feature>
<evidence type="ECO:0000256" key="9">
    <source>
        <dbReference type="ARBA" id="ARBA00048988"/>
    </source>
</evidence>
<feature type="domain" description="UvrD-like helicase C-terminal" evidence="14">
    <location>
        <begin position="318"/>
        <end position="565"/>
    </location>
</feature>
<keyword evidence="3 10" id="KW-0378">Hydrolase</keyword>
<feature type="domain" description="UvrD-like helicase ATP-binding" evidence="13">
    <location>
        <begin position="36"/>
        <end position="317"/>
    </location>
</feature>
<dbReference type="PROSITE" id="PS51198">
    <property type="entry name" value="UVRD_HELICASE_ATP_BIND"/>
    <property type="match status" value="1"/>
</dbReference>
<dbReference type="Gene3D" id="3.40.50.300">
    <property type="entry name" value="P-loop containing nucleotide triphosphate hydrolases"/>
    <property type="match status" value="3"/>
</dbReference>
<evidence type="ECO:0000313" key="16">
    <source>
        <dbReference type="Proteomes" id="UP000198815"/>
    </source>
</evidence>
<feature type="region of interest" description="Disordered" evidence="11">
    <location>
        <begin position="592"/>
        <end position="618"/>
    </location>
</feature>
<dbReference type="GO" id="GO:0043138">
    <property type="term" value="F:3'-5' DNA helicase activity"/>
    <property type="evidence" value="ECO:0007669"/>
    <property type="project" value="UniProtKB-EC"/>
</dbReference>
<reference evidence="15 16" key="1">
    <citation type="submission" date="2016-10" db="EMBL/GenBank/DDBJ databases">
        <authorList>
            <person name="de Groot N.N."/>
        </authorList>
    </citation>
    <scope>NUCLEOTIDE SEQUENCE [LARGE SCALE GENOMIC DNA]</scope>
    <source>
        <strain evidence="15 16">DSM 16859</strain>
    </source>
</reference>
<dbReference type="InterPro" id="IPR044876">
    <property type="entry name" value="HRDC_dom_sf"/>
</dbReference>
<evidence type="ECO:0000256" key="10">
    <source>
        <dbReference type="PROSITE-ProRule" id="PRU00560"/>
    </source>
</evidence>
<dbReference type="Pfam" id="PF00580">
    <property type="entry name" value="UvrD-helicase"/>
    <property type="match status" value="1"/>
</dbReference>
<dbReference type="InterPro" id="IPR000212">
    <property type="entry name" value="DNA_helicase_UvrD/REP"/>
</dbReference>
<dbReference type="PROSITE" id="PS51217">
    <property type="entry name" value="UVRD_HELICASE_CTER"/>
    <property type="match status" value="1"/>
</dbReference>
<dbReference type="InterPro" id="IPR027417">
    <property type="entry name" value="P-loop_NTPase"/>
</dbReference>
<evidence type="ECO:0000256" key="8">
    <source>
        <dbReference type="ARBA" id="ARBA00034808"/>
    </source>
</evidence>
<evidence type="ECO:0000256" key="4">
    <source>
        <dbReference type="ARBA" id="ARBA00022806"/>
    </source>
</evidence>
<dbReference type="GO" id="GO:0016887">
    <property type="term" value="F:ATP hydrolysis activity"/>
    <property type="evidence" value="ECO:0007669"/>
    <property type="project" value="RHEA"/>
</dbReference>
<evidence type="ECO:0000259" key="14">
    <source>
        <dbReference type="PROSITE" id="PS51217"/>
    </source>
</evidence>
<evidence type="ECO:0000256" key="5">
    <source>
        <dbReference type="ARBA" id="ARBA00022840"/>
    </source>
</evidence>
<keyword evidence="4 10" id="KW-0347">Helicase</keyword>
<keyword evidence="6" id="KW-0413">Isomerase</keyword>
<comment type="similarity">
    <text evidence="1">Belongs to the helicase family. UvrD subfamily.</text>
</comment>
<dbReference type="Gene3D" id="1.10.150.80">
    <property type="entry name" value="HRDC domain"/>
    <property type="match status" value="1"/>
</dbReference>
<dbReference type="InterPro" id="IPR014017">
    <property type="entry name" value="DNA_helicase_UvrD-like_C"/>
</dbReference>
<dbReference type="Pfam" id="PF00570">
    <property type="entry name" value="HRDC"/>
    <property type="match status" value="1"/>
</dbReference>
<dbReference type="GO" id="GO:0005829">
    <property type="term" value="C:cytosol"/>
    <property type="evidence" value="ECO:0007669"/>
    <property type="project" value="TreeGrafter"/>
</dbReference>
<dbReference type="GO" id="GO:0033202">
    <property type="term" value="C:DNA helicase complex"/>
    <property type="evidence" value="ECO:0007669"/>
    <property type="project" value="TreeGrafter"/>
</dbReference>
<dbReference type="PANTHER" id="PTHR11070">
    <property type="entry name" value="UVRD / RECB / PCRA DNA HELICASE FAMILY MEMBER"/>
    <property type="match status" value="1"/>
</dbReference>
<dbReference type="AlphaFoldDB" id="A0A1H9QXB0"/>
<feature type="binding site" evidence="10">
    <location>
        <begin position="57"/>
        <end position="64"/>
    </location>
    <ligand>
        <name>ATP</name>
        <dbReference type="ChEBI" id="CHEBI:30616"/>
    </ligand>
</feature>
<evidence type="ECO:0000259" key="12">
    <source>
        <dbReference type="PROSITE" id="PS50967"/>
    </source>
</evidence>
<dbReference type="GO" id="GO:0003677">
    <property type="term" value="F:DNA binding"/>
    <property type="evidence" value="ECO:0007669"/>
    <property type="project" value="InterPro"/>
</dbReference>
<dbReference type="PANTHER" id="PTHR11070:SF69">
    <property type="entry name" value="ATP-DEPENDENT DNA HELICASE UVRD2"/>
    <property type="match status" value="1"/>
</dbReference>
<dbReference type="Proteomes" id="UP000198815">
    <property type="component" value="Unassembled WGS sequence"/>
</dbReference>
<evidence type="ECO:0000259" key="13">
    <source>
        <dbReference type="PROSITE" id="PS51198"/>
    </source>
</evidence>
<evidence type="ECO:0000256" key="1">
    <source>
        <dbReference type="ARBA" id="ARBA00009922"/>
    </source>
</evidence>
<accession>A0A1H9QXB0</accession>
<sequence length="724" mass="78932">MVPRRSDAASIVAAMSTDSRLTRSASAREADEEVLSGLDDQQREVAMEIGGPLVVVAGAGTGKTRAITHRIAHGVLSGQQQASAILAVTFTTRAAGEMRARLAGLGVPRVRASTFHAAALRQLRYFWPRVMGHELPQVTGSTYALVAEAASRLKVRTDTALLRDLVTELSWAKSTNVTPADYPAAAEHASRSVAGADPQTVARVAAEYERVKRGHAVMDYDDILLCAVALMHEHPEVAQEFRAGYRHFVVDEYQDVSPLQHSLLRLWLGERRDLCVVGDPDQVIHSFAGADARFLMRFSREFSQARTLRLERNYRSTPEVLQVANDLLHPPGRRAVGSGVVLRPTRPAGVPVITEAAGDEPAEAQSLAQWLAGQHRDGIEWSQMAVLFRVNSQALALEAALGEAHVPYVVRGTERFYARAETRAALARLRRDADRAPDAPASQAVATSLGSLGWTPQAPQGQGAVRTRWETWSALHDLATDLHDAGTPGFSDVVTLIEQRARNEQVPVADGVTLTTFHASKGLEWRVVALYGVVEGLMPISMATERFQIAEERRLLYVGITRARDQLRISWATKGSGNHARRSPSRFLSGLVSDSAAAPDSGDAPGPRRSARRRRAEQCSMCGRPLTTPGEIKLGHHDGCEVPYDEELFERLRTWRAAVAAKESIPAYMVFTDVTLRAFAEALPGDRESLLKIRGVGLRKAERFGDQVIALIKGASAQQALTEA</sequence>
<feature type="compositionally biased region" description="Low complexity" evidence="11">
    <location>
        <begin position="593"/>
        <end position="608"/>
    </location>
</feature>
<dbReference type="CDD" id="cd17932">
    <property type="entry name" value="DEXQc_UvrD"/>
    <property type="match status" value="1"/>
</dbReference>
<dbReference type="GO" id="GO:0005524">
    <property type="term" value="F:ATP binding"/>
    <property type="evidence" value="ECO:0007669"/>
    <property type="project" value="UniProtKB-UniRule"/>
</dbReference>
<dbReference type="InterPro" id="IPR002121">
    <property type="entry name" value="HRDC_dom"/>
</dbReference>
<dbReference type="InterPro" id="IPR013986">
    <property type="entry name" value="DExx_box_DNA_helicase_dom_sf"/>
</dbReference>
<dbReference type="SUPFAM" id="SSF47819">
    <property type="entry name" value="HRDC-like"/>
    <property type="match status" value="1"/>
</dbReference>
<dbReference type="SUPFAM" id="SSF52540">
    <property type="entry name" value="P-loop containing nucleoside triphosphate hydrolases"/>
    <property type="match status" value="1"/>
</dbReference>
<evidence type="ECO:0000256" key="7">
    <source>
        <dbReference type="ARBA" id="ARBA00034617"/>
    </source>
</evidence>